<evidence type="ECO:0000313" key="1">
    <source>
        <dbReference type="EMBL" id="KZS16246.1"/>
    </source>
</evidence>
<dbReference type="EMBL" id="LRGB01000725">
    <property type="protein sequence ID" value="KZS16246.1"/>
    <property type="molecule type" value="Genomic_DNA"/>
</dbReference>
<protein>
    <submittedName>
        <fullName evidence="1">Uncharacterized protein</fullName>
    </submittedName>
</protein>
<comment type="caution">
    <text evidence="1">The sequence shown here is derived from an EMBL/GenBank/DDBJ whole genome shotgun (WGS) entry which is preliminary data.</text>
</comment>
<proteinExistence type="predicted"/>
<organism evidence="1 2">
    <name type="scientific">Daphnia magna</name>
    <dbReference type="NCBI Taxonomy" id="35525"/>
    <lineage>
        <taxon>Eukaryota</taxon>
        <taxon>Metazoa</taxon>
        <taxon>Ecdysozoa</taxon>
        <taxon>Arthropoda</taxon>
        <taxon>Crustacea</taxon>
        <taxon>Branchiopoda</taxon>
        <taxon>Diplostraca</taxon>
        <taxon>Cladocera</taxon>
        <taxon>Anomopoda</taxon>
        <taxon>Daphniidae</taxon>
        <taxon>Daphnia</taxon>
    </lineage>
</organism>
<sequence length="67" mass="7653">MLPFVVCKVLEIIPTKLQSNSEYSESIGLIAGFLGTTSITTFQRRRHLLLYMFIYCTCTHSLKMGLH</sequence>
<reference evidence="1 2" key="1">
    <citation type="submission" date="2016-03" db="EMBL/GenBank/DDBJ databases">
        <title>EvidentialGene: Evidence-directed Construction of Genes on Genomes.</title>
        <authorList>
            <person name="Gilbert D.G."/>
            <person name="Choi J.-H."/>
            <person name="Mockaitis K."/>
            <person name="Colbourne J."/>
            <person name="Pfrender M."/>
        </authorList>
    </citation>
    <scope>NUCLEOTIDE SEQUENCE [LARGE SCALE GENOMIC DNA]</scope>
    <source>
        <strain evidence="1 2">Xinb3</strain>
        <tissue evidence="1">Complete organism</tissue>
    </source>
</reference>
<dbReference type="Proteomes" id="UP000076858">
    <property type="component" value="Unassembled WGS sequence"/>
</dbReference>
<dbReference type="AlphaFoldDB" id="A0A164ZDY7"/>
<keyword evidence="2" id="KW-1185">Reference proteome</keyword>
<accession>A0A164ZDY7</accession>
<gene>
    <name evidence="1" type="ORF">APZ42_017906</name>
</gene>
<evidence type="ECO:0000313" key="2">
    <source>
        <dbReference type="Proteomes" id="UP000076858"/>
    </source>
</evidence>
<name>A0A164ZDY7_9CRUS</name>